<reference evidence="3 4" key="1">
    <citation type="journal article" date="2019" name="J. Hered.">
        <title>An Improved Genome Assembly for Drosophila navojoa, the Basal Species in the mojavensis Cluster.</title>
        <authorList>
            <person name="Vanderlinde T."/>
            <person name="Dupim E.G."/>
            <person name="Nazario-Yepiz N.O."/>
            <person name="Carvalho A.B."/>
        </authorList>
    </citation>
    <scope>NUCLEOTIDE SEQUENCE [LARGE SCALE GENOMIC DNA]</scope>
    <source>
        <strain evidence="3">Navoj_Jal97</strain>
        <tissue evidence="3">Whole organism</tissue>
    </source>
</reference>
<dbReference type="AlphaFoldDB" id="A0A484AQ64"/>
<comment type="caution">
    <text evidence="3">The sequence shown here is derived from an EMBL/GenBank/DDBJ whole genome shotgun (WGS) entry which is preliminary data.</text>
</comment>
<keyword evidence="4" id="KW-1185">Reference proteome</keyword>
<gene>
    <name evidence="3" type="ORF">AWZ03_014963</name>
</gene>
<dbReference type="EMBL" id="LSRL02002591">
    <property type="protein sequence ID" value="TDG38614.1"/>
    <property type="molecule type" value="Genomic_DNA"/>
</dbReference>
<organism evidence="3 4">
    <name type="scientific">Drosophila navojoa</name>
    <name type="common">Fruit fly</name>
    <dbReference type="NCBI Taxonomy" id="7232"/>
    <lineage>
        <taxon>Eukaryota</taxon>
        <taxon>Metazoa</taxon>
        <taxon>Ecdysozoa</taxon>
        <taxon>Arthropoda</taxon>
        <taxon>Hexapoda</taxon>
        <taxon>Insecta</taxon>
        <taxon>Pterygota</taxon>
        <taxon>Neoptera</taxon>
        <taxon>Endopterygota</taxon>
        <taxon>Diptera</taxon>
        <taxon>Brachycera</taxon>
        <taxon>Muscomorpha</taxon>
        <taxon>Ephydroidea</taxon>
        <taxon>Drosophilidae</taxon>
        <taxon>Drosophila</taxon>
    </lineage>
</organism>
<name>A0A484AQ64_DRONA</name>
<accession>A0A484AQ64</accession>
<evidence type="ECO:0000256" key="1">
    <source>
        <dbReference type="SAM" id="MobiDB-lite"/>
    </source>
</evidence>
<evidence type="ECO:0000313" key="4">
    <source>
        <dbReference type="Proteomes" id="UP000295192"/>
    </source>
</evidence>
<evidence type="ECO:0000313" key="3">
    <source>
        <dbReference type="EMBL" id="TDG38614.1"/>
    </source>
</evidence>
<dbReference type="Proteomes" id="UP000295192">
    <property type="component" value="Unassembled WGS sequence"/>
</dbReference>
<proteinExistence type="predicted"/>
<keyword evidence="2" id="KW-0472">Membrane</keyword>
<feature type="region of interest" description="Disordered" evidence="1">
    <location>
        <begin position="51"/>
        <end position="121"/>
    </location>
</feature>
<feature type="transmembrane region" description="Helical" evidence="2">
    <location>
        <begin position="12"/>
        <end position="34"/>
    </location>
</feature>
<keyword evidence="2" id="KW-0812">Transmembrane</keyword>
<sequence>MDVDLAGKTAEAILLIMPTMLDHVILGMNFLCAIGTRVRCGNAELEMKMVEDSEKGASSSDGRGAEENSSCFRGQDWIARGDIKGSGPEVSSNEKEEREGKRMNKKNRINEGKVMSRGTPT</sequence>
<keyword evidence="2" id="KW-1133">Transmembrane helix</keyword>
<feature type="compositionally biased region" description="Basic and acidic residues" evidence="1">
    <location>
        <begin position="92"/>
        <end position="102"/>
    </location>
</feature>
<protein>
    <submittedName>
        <fullName evidence="3">Uncharacterized protein</fullName>
    </submittedName>
</protein>
<feature type="compositionally biased region" description="Polar residues" evidence="1">
    <location>
        <begin position="56"/>
        <end position="72"/>
    </location>
</feature>
<evidence type="ECO:0000256" key="2">
    <source>
        <dbReference type="SAM" id="Phobius"/>
    </source>
</evidence>